<keyword evidence="1" id="KW-0326">Glycosidase</keyword>
<feature type="region of interest" description="Disordered" evidence="3">
    <location>
        <begin position="322"/>
        <end position="483"/>
    </location>
</feature>
<evidence type="ECO:0000256" key="4">
    <source>
        <dbReference type="SAM" id="Phobius"/>
    </source>
</evidence>
<feature type="domain" description="Fibronectin type-III" evidence="5">
    <location>
        <begin position="477"/>
        <end position="567"/>
    </location>
</feature>
<feature type="compositionally biased region" description="Pro residues" evidence="3">
    <location>
        <begin position="453"/>
        <end position="472"/>
    </location>
</feature>
<sequence>MKPSSFRPGRLTEALRGRGRSEATLAAVVAGCVALMSVVVLTGAGAPDNGVKFAQSGHWVYNSVVGRIFHLDGSTGEVDADVEVKGTPPGAQVVQTDKQGYVLSRSRIDQFGKSDLTVLDPIEPPATNEQPVGLEGAGAAFAVYRQAGRVVRFGDQQTIAAPGGPLGDPVVTSDGTLWVHRVNDGNLCRLPLSADRMTCPATAPKGHKGGLSAVGTGAVFVDLTANEVYTLDSGGIGAKAGLGDVDVPDTALVAGNDVGGRVAIVDRDHGRLHLIDVSDKPKAPATTPLPKGSYDRVASSGDGLALLDRKNASLLTLDRDGREVGRTKIPQRPAGGRDKPESNLYRGDDSRVYVENGTGDRVVVVDRDGRTESVEVGPGDDRKATAKPTITPPVKPRTTIPPRTTPPKTTPPKTTPPKPPRSTPPSTRRPETPPPTRKTTPPGRENTPDRPRATPPKTTPPKTKPPTPPKPTAKPGRPGAPLNVSARFVDTDAVVTWGAAAAHGATITSYRLSWTGGSTTVSGATRSALIPGLKSSTAYAFTISAVNSVGAGPAVRSNRIERKWNPAESPRELLVKDDGTSGRLTLGWMQPTMGDGTFLRYEVAIGSRTAPPRVTSTSTQATITGLTDGTAYTFYVRAITRASDGQQVVGKYTSLSATSIAAEAPTKRVVASRGEGTTYGDNCRQPECAYIQIRLENLRPNTTYSMKPYTSEWGNFNPGYSTKTDGKGQLLVPDQFPCSAVGQLTWVTVTGPEGTYTSNKFFWKADD</sequence>
<reference evidence="6" key="1">
    <citation type="submission" date="2024-06" db="EMBL/GenBank/DDBJ databases">
        <title>Kribbella sp. strain HUAS MG21 genome sequences.</title>
        <authorList>
            <person name="Mo P."/>
        </authorList>
    </citation>
    <scope>NUCLEOTIDE SEQUENCE</scope>
    <source>
        <strain evidence="6">HUAS MG21</strain>
    </source>
</reference>
<dbReference type="PANTHER" id="PTHR46957">
    <property type="entry name" value="CYTOKINE RECEPTOR"/>
    <property type="match status" value="1"/>
</dbReference>
<keyword evidence="2" id="KW-0624">Polysaccharide degradation</keyword>
<feature type="region of interest" description="Disordered" evidence="3">
    <location>
        <begin position="278"/>
        <end position="298"/>
    </location>
</feature>
<dbReference type="InterPro" id="IPR036116">
    <property type="entry name" value="FN3_sf"/>
</dbReference>
<feature type="domain" description="Fibronectin type-III" evidence="5">
    <location>
        <begin position="569"/>
        <end position="664"/>
    </location>
</feature>
<dbReference type="PANTHER" id="PTHR46957:SF3">
    <property type="entry name" value="CYTOKINE RECEPTOR"/>
    <property type="match status" value="1"/>
</dbReference>
<dbReference type="PRINTS" id="PR01217">
    <property type="entry name" value="PRICHEXTENSN"/>
</dbReference>
<dbReference type="GO" id="GO:0000272">
    <property type="term" value="P:polysaccharide catabolic process"/>
    <property type="evidence" value="ECO:0007669"/>
    <property type="project" value="UniProtKB-KW"/>
</dbReference>
<dbReference type="InterPro" id="IPR050713">
    <property type="entry name" value="RTP_Phos/Ushers"/>
</dbReference>
<dbReference type="EMBL" id="CP158165">
    <property type="protein sequence ID" value="XBV26409.1"/>
    <property type="molecule type" value="Genomic_DNA"/>
</dbReference>
<dbReference type="InterPro" id="IPR003961">
    <property type="entry name" value="FN3_dom"/>
</dbReference>
<dbReference type="Pfam" id="PF00041">
    <property type="entry name" value="fn3"/>
    <property type="match status" value="2"/>
</dbReference>
<dbReference type="InterPro" id="IPR013783">
    <property type="entry name" value="Ig-like_fold"/>
</dbReference>
<keyword evidence="4" id="KW-1133">Transmembrane helix</keyword>
<evidence type="ECO:0000256" key="2">
    <source>
        <dbReference type="ARBA" id="ARBA00023326"/>
    </source>
</evidence>
<evidence type="ECO:0000256" key="3">
    <source>
        <dbReference type="SAM" id="MobiDB-lite"/>
    </source>
</evidence>
<feature type="compositionally biased region" description="Pro residues" evidence="3">
    <location>
        <begin position="403"/>
        <end position="423"/>
    </location>
</feature>
<keyword evidence="2" id="KW-0119">Carbohydrate metabolism</keyword>
<dbReference type="RefSeq" id="WP_350279208.1">
    <property type="nucleotide sequence ID" value="NZ_CP158165.1"/>
</dbReference>
<feature type="compositionally biased region" description="Basic and acidic residues" evidence="3">
    <location>
        <begin position="363"/>
        <end position="384"/>
    </location>
</feature>
<gene>
    <name evidence="6" type="ORF">ABN611_08250</name>
</gene>
<dbReference type="AlphaFoldDB" id="A0AAU7THL0"/>
<keyword evidence="4" id="KW-0812">Transmembrane</keyword>
<keyword evidence="1" id="KW-0378">Hydrolase</keyword>
<proteinExistence type="predicted"/>
<organism evidence="6">
    <name type="scientific">Kribbella sp. HUAS MG21</name>
    <dbReference type="NCBI Taxonomy" id="3160966"/>
    <lineage>
        <taxon>Bacteria</taxon>
        <taxon>Bacillati</taxon>
        <taxon>Actinomycetota</taxon>
        <taxon>Actinomycetes</taxon>
        <taxon>Propionibacteriales</taxon>
        <taxon>Kribbellaceae</taxon>
        <taxon>Kribbella</taxon>
    </lineage>
</organism>
<accession>A0AAU7THL0</accession>
<evidence type="ECO:0000256" key="1">
    <source>
        <dbReference type="ARBA" id="ARBA00023295"/>
    </source>
</evidence>
<dbReference type="GO" id="GO:0016798">
    <property type="term" value="F:hydrolase activity, acting on glycosyl bonds"/>
    <property type="evidence" value="ECO:0007669"/>
    <property type="project" value="UniProtKB-KW"/>
</dbReference>
<evidence type="ECO:0000259" key="5">
    <source>
        <dbReference type="PROSITE" id="PS50853"/>
    </source>
</evidence>
<dbReference type="SUPFAM" id="SSF63829">
    <property type="entry name" value="Calcium-dependent phosphotriesterase"/>
    <property type="match status" value="1"/>
</dbReference>
<dbReference type="PROSITE" id="PS50853">
    <property type="entry name" value="FN3"/>
    <property type="match status" value="2"/>
</dbReference>
<dbReference type="Gene3D" id="2.60.40.10">
    <property type="entry name" value="Immunoglobulins"/>
    <property type="match status" value="2"/>
</dbReference>
<keyword evidence="4" id="KW-0472">Membrane</keyword>
<dbReference type="CDD" id="cd00063">
    <property type="entry name" value="FN3"/>
    <property type="match status" value="2"/>
</dbReference>
<dbReference type="GO" id="GO:0016020">
    <property type="term" value="C:membrane"/>
    <property type="evidence" value="ECO:0007669"/>
    <property type="project" value="UniProtKB-SubCell"/>
</dbReference>
<dbReference type="SUPFAM" id="SSF49265">
    <property type="entry name" value="Fibronectin type III"/>
    <property type="match status" value="1"/>
</dbReference>
<feature type="compositionally biased region" description="Basic and acidic residues" evidence="3">
    <location>
        <begin position="335"/>
        <end position="352"/>
    </location>
</feature>
<feature type="transmembrane region" description="Helical" evidence="4">
    <location>
        <begin position="25"/>
        <end position="46"/>
    </location>
</feature>
<dbReference type="SMART" id="SM00060">
    <property type="entry name" value="FN3"/>
    <property type="match status" value="2"/>
</dbReference>
<name>A0AAU7THL0_9ACTN</name>
<evidence type="ECO:0000313" key="6">
    <source>
        <dbReference type="EMBL" id="XBV26409.1"/>
    </source>
</evidence>
<protein>
    <submittedName>
        <fullName evidence="6">Fibronectin type III domain-containing protein</fullName>
    </submittedName>
</protein>